<protein>
    <recommendedName>
        <fullName evidence="1">Serine aminopeptidase S33 domain-containing protein</fullName>
    </recommendedName>
</protein>
<dbReference type="Gene3D" id="3.40.50.1820">
    <property type="entry name" value="alpha/beta hydrolase"/>
    <property type="match status" value="1"/>
</dbReference>
<comment type="caution">
    <text evidence="2">The sequence shown here is derived from an EMBL/GenBank/DDBJ whole genome shotgun (WGS) entry which is preliminary data.</text>
</comment>
<evidence type="ECO:0000313" key="2">
    <source>
        <dbReference type="EMBL" id="PPE72695.1"/>
    </source>
</evidence>
<dbReference type="Pfam" id="PF12146">
    <property type="entry name" value="Hydrolase_4"/>
    <property type="match status" value="1"/>
</dbReference>
<sequence length="290" mass="31194">MSTAPWGDFHVQALLPLAADGGHCSLLRVSLPGQDGGVPLVMLPGMFSNRHFWLSPKGVGLAGFLCRAGYEPWLVERRGIGLAAGSPGRRGLQEHIGQDLPQVQAAVHHHNPRPAFWFGHSFGGVMATLAAAQTLDTGMVAGLVLFAAQCEVGKNGLTPPYSLFTRGLSRLLGRFPARSLGMGPEDEPPAAIDDACRIVTAAQRDGSMAPRLQPLRCPVLGFGGGADRVDPPEGCERFIGHMSSGDKTWVLLSRAQGYSQDYDHPGIVVSRAAQDEVWPQVQRWLQSRHR</sequence>
<dbReference type="Proteomes" id="UP000238220">
    <property type="component" value="Unassembled WGS sequence"/>
</dbReference>
<dbReference type="OrthoDB" id="7813811at2"/>
<evidence type="ECO:0000313" key="3">
    <source>
        <dbReference type="Proteomes" id="UP000238220"/>
    </source>
</evidence>
<feature type="domain" description="Serine aminopeptidase S33" evidence="1">
    <location>
        <begin position="61"/>
        <end position="177"/>
    </location>
</feature>
<reference evidence="2 3" key="1">
    <citation type="submission" date="2018-02" db="EMBL/GenBank/DDBJ databases">
        <title>Genome sequencing of Solimonas sp. HR-BB.</title>
        <authorList>
            <person name="Lee Y."/>
            <person name="Jeon C.O."/>
        </authorList>
    </citation>
    <scope>NUCLEOTIDE SEQUENCE [LARGE SCALE GENOMIC DNA]</scope>
    <source>
        <strain evidence="2 3">HR-BB</strain>
    </source>
</reference>
<keyword evidence="3" id="KW-1185">Reference proteome</keyword>
<organism evidence="2 3">
    <name type="scientific">Solimonas fluminis</name>
    <dbReference type="NCBI Taxonomy" id="2086571"/>
    <lineage>
        <taxon>Bacteria</taxon>
        <taxon>Pseudomonadati</taxon>
        <taxon>Pseudomonadota</taxon>
        <taxon>Gammaproteobacteria</taxon>
        <taxon>Nevskiales</taxon>
        <taxon>Nevskiaceae</taxon>
        <taxon>Solimonas</taxon>
    </lineage>
</organism>
<name>A0A2S5TCK3_9GAMM</name>
<dbReference type="EMBL" id="PSNW01000010">
    <property type="protein sequence ID" value="PPE72695.1"/>
    <property type="molecule type" value="Genomic_DNA"/>
</dbReference>
<dbReference type="InterPro" id="IPR022742">
    <property type="entry name" value="Hydrolase_4"/>
</dbReference>
<dbReference type="RefSeq" id="WP_104231505.1">
    <property type="nucleotide sequence ID" value="NZ_PSNW01000010.1"/>
</dbReference>
<dbReference type="InterPro" id="IPR051044">
    <property type="entry name" value="MAG_DAG_Lipase"/>
</dbReference>
<dbReference type="PANTHER" id="PTHR11614">
    <property type="entry name" value="PHOSPHOLIPASE-RELATED"/>
    <property type="match status" value="1"/>
</dbReference>
<gene>
    <name evidence="2" type="ORF">C3942_16725</name>
</gene>
<proteinExistence type="predicted"/>
<dbReference type="InterPro" id="IPR029058">
    <property type="entry name" value="AB_hydrolase_fold"/>
</dbReference>
<dbReference type="AlphaFoldDB" id="A0A2S5TCK3"/>
<dbReference type="SUPFAM" id="SSF53474">
    <property type="entry name" value="alpha/beta-Hydrolases"/>
    <property type="match status" value="1"/>
</dbReference>
<evidence type="ECO:0000259" key="1">
    <source>
        <dbReference type="Pfam" id="PF12146"/>
    </source>
</evidence>
<accession>A0A2S5TCK3</accession>